<keyword evidence="2 5" id="KW-0853">WD repeat</keyword>
<dbReference type="VEuPathDB" id="VectorBase:SSCA006090"/>
<reference evidence="6" key="3">
    <citation type="submission" date="2020-01" db="EMBL/GenBank/DDBJ databases">
        <authorList>
            <person name="Korhonen P.K.K."/>
            <person name="Guangxu M.G."/>
            <person name="Wang T.W."/>
            <person name="Stroehlein A.J.S."/>
            <person name="Young N.D."/>
            <person name="Ang C.-S.A."/>
            <person name="Fernando D.W.F."/>
            <person name="Lu H.L."/>
            <person name="Taylor S.T."/>
            <person name="Ehtesham M.E.M."/>
            <person name="Najaraj S.H.N."/>
            <person name="Harsha G.H.G."/>
            <person name="Madugundu A.M."/>
            <person name="Renuse S.R."/>
            <person name="Holt D.H."/>
            <person name="Pandey A.P."/>
            <person name="Papenfuss A.P."/>
            <person name="Gasser R.B.G."/>
            <person name="Fischer K.F."/>
        </authorList>
    </citation>
    <scope>NUCLEOTIDE SEQUENCE</scope>
    <source>
        <strain evidence="6">SSS_KF_BRIS2020</strain>
    </source>
</reference>
<dbReference type="GO" id="GO:0031080">
    <property type="term" value="C:nuclear pore outer ring"/>
    <property type="evidence" value="ECO:0007669"/>
    <property type="project" value="TreeGrafter"/>
</dbReference>
<dbReference type="SUPFAM" id="SSF50978">
    <property type="entry name" value="WD40 repeat-like"/>
    <property type="match status" value="1"/>
</dbReference>
<evidence type="ECO:0000313" key="7">
    <source>
        <dbReference type="EMBL" id="KPM09747.1"/>
    </source>
</evidence>
<evidence type="ECO:0000256" key="2">
    <source>
        <dbReference type="ARBA" id="ARBA00022574"/>
    </source>
</evidence>
<dbReference type="EMBL" id="JXLN01014014">
    <property type="protein sequence ID" value="KPM09747.1"/>
    <property type="molecule type" value="Genomic_DNA"/>
</dbReference>
<keyword evidence="9" id="KW-1185">Reference proteome</keyword>
<protein>
    <submittedName>
        <fullName evidence="6">Nucleoporin Nup43</fullName>
    </submittedName>
</protein>
<dbReference type="PANTHER" id="PTHR22652">
    <property type="entry name" value="NUCLEOPORIN NUP43"/>
    <property type="match status" value="1"/>
</dbReference>
<dbReference type="PROSITE" id="PS50082">
    <property type="entry name" value="WD_REPEATS_2"/>
    <property type="match status" value="1"/>
</dbReference>
<keyword evidence="4" id="KW-0539">Nucleus</keyword>
<dbReference type="SMART" id="SM00320">
    <property type="entry name" value="WD40"/>
    <property type="match status" value="4"/>
</dbReference>
<reference evidence="8" key="4">
    <citation type="submission" date="2022-06" db="UniProtKB">
        <authorList>
            <consortium name="EnsemblMetazoa"/>
        </authorList>
    </citation>
    <scope>IDENTIFICATION</scope>
</reference>
<evidence type="ECO:0000256" key="3">
    <source>
        <dbReference type="ARBA" id="ARBA00022737"/>
    </source>
</evidence>
<dbReference type="InterPro" id="IPR001680">
    <property type="entry name" value="WD40_rpt"/>
</dbReference>
<name>A0A132AFP6_SARSC</name>
<dbReference type="EnsemblMetazoa" id="SSS_1819s_mrna">
    <property type="protein sequence ID" value="KAF7493402.1"/>
    <property type="gene ID" value="SSS_1819"/>
</dbReference>
<reference evidence="9" key="2">
    <citation type="journal article" date="2020" name="PLoS Negl. Trop. Dis.">
        <title>High-quality nuclear genome for Sarcoptes scabiei-A critical resource for a neglected parasite.</title>
        <authorList>
            <person name="Korhonen P.K."/>
            <person name="Gasser R.B."/>
            <person name="Ma G."/>
            <person name="Wang T."/>
            <person name="Stroehlein A.J."/>
            <person name="Young N.D."/>
            <person name="Ang C.S."/>
            <person name="Fernando D.D."/>
            <person name="Lu H.C."/>
            <person name="Taylor S."/>
            <person name="Reynolds S.L."/>
            <person name="Mofiz E."/>
            <person name="Najaraj S.H."/>
            <person name="Gowda H."/>
            <person name="Madugundu A."/>
            <person name="Renuse S."/>
            <person name="Holt D."/>
            <person name="Pandey A."/>
            <person name="Papenfuss A.T."/>
            <person name="Fischer K."/>
        </authorList>
    </citation>
    <scope>NUCLEOTIDE SEQUENCE [LARGE SCALE GENOMIC DNA]</scope>
</reference>
<sequence length="321" mass="36372">MDVEYVSCKISAITWLQSDFLKNDVDSDDVFWMFGTYSSSKNFISIYGKKIRSDDKSNKGIGQIDNLKFHVPADVVSIANYDKRSSFVSLSNEKIFRIDYTRKTGFKVIHEWNVDDGHHSTALLVNTSTELISSGLDGRLLIFDINSKKINKTPSITSNSVHCLDTISENEIVCGTTSGHVKLFDKRSQKVEMSIVNETSIITSIKRNSHLPHIIACGNDLGFLYLWDLRNSLHRPMQPVSGHTASISGLKYMENEPNFIITSSLDGQLIKWNITNEFEIISVDSLIDKRNKFPINCFDINQYSNQILFADDNEVLYCTTI</sequence>
<reference evidence="7 10" key="1">
    <citation type="journal article" date="2015" name="Parasit. Vectors">
        <title>Draft genome of the scabies mite.</title>
        <authorList>
            <person name="Rider S.D.Jr."/>
            <person name="Morgan M.S."/>
            <person name="Arlian L.G."/>
        </authorList>
    </citation>
    <scope>NUCLEOTIDE SEQUENCE [LARGE SCALE GENOMIC DNA]</scope>
    <source>
        <strain evidence="7">Arlian Lab</strain>
    </source>
</reference>
<dbReference type="EMBL" id="WVUK01000056">
    <property type="protein sequence ID" value="KAF7493402.1"/>
    <property type="molecule type" value="Genomic_DNA"/>
</dbReference>
<organism evidence="7 10">
    <name type="scientific">Sarcoptes scabiei</name>
    <name type="common">Itch mite</name>
    <name type="synonym">Acarus scabiei</name>
    <dbReference type="NCBI Taxonomy" id="52283"/>
    <lineage>
        <taxon>Eukaryota</taxon>
        <taxon>Metazoa</taxon>
        <taxon>Ecdysozoa</taxon>
        <taxon>Arthropoda</taxon>
        <taxon>Chelicerata</taxon>
        <taxon>Arachnida</taxon>
        <taxon>Acari</taxon>
        <taxon>Acariformes</taxon>
        <taxon>Sarcoptiformes</taxon>
        <taxon>Astigmata</taxon>
        <taxon>Psoroptidia</taxon>
        <taxon>Sarcoptoidea</taxon>
        <taxon>Sarcoptidae</taxon>
        <taxon>Sarcoptinae</taxon>
        <taxon>Sarcoptes</taxon>
    </lineage>
</organism>
<dbReference type="InterPro" id="IPR015943">
    <property type="entry name" value="WD40/YVTN_repeat-like_dom_sf"/>
</dbReference>
<evidence type="ECO:0000256" key="1">
    <source>
        <dbReference type="ARBA" id="ARBA00004123"/>
    </source>
</evidence>
<dbReference type="Pfam" id="PF00400">
    <property type="entry name" value="WD40"/>
    <property type="match status" value="1"/>
</dbReference>
<evidence type="ECO:0000313" key="6">
    <source>
        <dbReference type="EMBL" id="KAF7493402.1"/>
    </source>
</evidence>
<dbReference type="InterPro" id="IPR036322">
    <property type="entry name" value="WD40_repeat_dom_sf"/>
</dbReference>
<evidence type="ECO:0000313" key="8">
    <source>
        <dbReference type="EnsemblMetazoa" id="KAF7493402.1"/>
    </source>
</evidence>
<evidence type="ECO:0000256" key="5">
    <source>
        <dbReference type="PROSITE-ProRule" id="PRU00221"/>
    </source>
</evidence>
<dbReference type="Proteomes" id="UP000070412">
    <property type="component" value="Unassembled WGS sequence"/>
</dbReference>
<proteinExistence type="predicted"/>
<dbReference type="AlphaFoldDB" id="A0A132AFP6"/>
<dbReference type="PANTHER" id="PTHR22652:SF0">
    <property type="entry name" value="NUCLEOPORIN NUP43"/>
    <property type="match status" value="1"/>
</dbReference>
<evidence type="ECO:0000313" key="9">
    <source>
        <dbReference type="Proteomes" id="UP000070412"/>
    </source>
</evidence>
<accession>A0A132AFP6</accession>
<dbReference type="OrthoDB" id="9890280at2759"/>
<dbReference type="Gene3D" id="2.130.10.10">
    <property type="entry name" value="YVTN repeat-like/Quinoprotein amine dehydrogenase"/>
    <property type="match status" value="1"/>
</dbReference>
<dbReference type="Proteomes" id="UP000616769">
    <property type="component" value="Unassembled WGS sequence"/>
</dbReference>
<gene>
    <name evidence="7" type="ORF">QR98_0082920</name>
    <name evidence="6" type="ORF">SSS_1819</name>
</gene>
<keyword evidence="3" id="KW-0677">Repeat</keyword>
<evidence type="ECO:0000313" key="10">
    <source>
        <dbReference type="Proteomes" id="UP000616769"/>
    </source>
</evidence>
<evidence type="ECO:0000256" key="4">
    <source>
        <dbReference type="ARBA" id="ARBA00023242"/>
    </source>
</evidence>
<feature type="repeat" description="WD" evidence="5">
    <location>
        <begin position="240"/>
        <end position="282"/>
    </location>
</feature>
<comment type="subcellular location">
    <subcellularLocation>
        <location evidence="1">Nucleus</location>
    </subcellularLocation>
</comment>